<dbReference type="AlphaFoldDB" id="A0A9W4WLN5"/>
<dbReference type="EMBL" id="CAMKVN010000802">
    <property type="protein sequence ID" value="CAI2171274.1"/>
    <property type="molecule type" value="Genomic_DNA"/>
</dbReference>
<reference evidence="1" key="1">
    <citation type="submission" date="2022-08" db="EMBL/GenBank/DDBJ databases">
        <authorList>
            <person name="Kallberg Y."/>
            <person name="Tangrot J."/>
            <person name="Rosling A."/>
        </authorList>
    </citation>
    <scope>NUCLEOTIDE SEQUENCE</scope>
    <source>
        <strain evidence="1">Wild A</strain>
    </source>
</reference>
<sequence>MRRCINGAGLIKTIFTLNLQFTTELKELKLTTGGICSKEKFQVILSFCNISKWIIQLTETTERTGDFCGDTYVDDELLKFLESKVEVDEWLIDRYFETVKSFLIPLEASVNQSKFKIELKKGLEILWKWQTSRSVVSGPCEYGLDMKTETGDPPSRKTSEGRIYKFCLMARKE</sequence>
<organism evidence="1 2">
    <name type="scientific">Funneliformis geosporum</name>
    <dbReference type="NCBI Taxonomy" id="1117311"/>
    <lineage>
        <taxon>Eukaryota</taxon>
        <taxon>Fungi</taxon>
        <taxon>Fungi incertae sedis</taxon>
        <taxon>Mucoromycota</taxon>
        <taxon>Glomeromycotina</taxon>
        <taxon>Glomeromycetes</taxon>
        <taxon>Glomerales</taxon>
        <taxon>Glomeraceae</taxon>
        <taxon>Funneliformis</taxon>
    </lineage>
</organism>
<evidence type="ECO:0000313" key="2">
    <source>
        <dbReference type="Proteomes" id="UP001153678"/>
    </source>
</evidence>
<proteinExistence type="predicted"/>
<dbReference type="OrthoDB" id="2963168at2759"/>
<gene>
    <name evidence="1" type="ORF">FWILDA_LOCUS4998</name>
</gene>
<protein>
    <submittedName>
        <fullName evidence="1">9589_t:CDS:1</fullName>
    </submittedName>
</protein>
<accession>A0A9W4WLN5</accession>
<evidence type="ECO:0000313" key="1">
    <source>
        <dbReference type="EMBL" id="CAI2171274.1"/>
    </source>
</evidence>
<keyword evidence="2" id="KW-1185">Reference proteome</keyword>
<dbReference type="Proteomes" id="UP001153678">
    <property type="component" value="Unassembled WGS sequence"/>
</dbReference>
<name>A0A9W4WLN5_9GLOM</name>
<comment type="caution">
    <text evidence="1">The sequence shown here is derived from an EMBL/GenBank/DDBJ whole genome shotgun (WGS) entry which is preliminary data.</text>
</comment>